<feature type="transmembrane region" description="Helical" evidence="1">
    <location>
        <begin position="12"/>
        <end position="32"/>
    </location>
</feature>
<evidence type="ECO:0000313" key="4">
    <source>
        <dbReference type="Proteomes" id="UP000176645"/>
    </source>
</evidence>
<keyword evidence="1" id="KW-0472">Membrane</keyword>
<dbReference type="AlphaFoldDB" id="A0A1G1WIZ0"/>
<gene>
    <name evidence="3" type="ORF">A2Z42_00385</name>
</gene>
<reference evidence="3 4" key="1">
    <citation type="journal article" date="2016" name="Nat. Commun.">
        <title>Thousands of microbial genomes shed light on interconnected biogeochemical processes in an aquifer system.</title>
        <authorList>
            <person name="Anantharaman K."/>
            <person name="Brown C.T."/>
            <person name="Hug L.A."/>
            <person name="Sharon I."/>
            <person name="Castelle C.J."/>
            <person name="Probst A.J."/>
            <person name="Thomas B.C."/>
            <person name="Singh A."/>
            <person name="Wilkins M.J."/>
            <person name="Karaoz U."/>
            <person name="Brodie E.L."/>
            <person name="Williams K.H."/>
            <person name="Hubbard S.S."/>
            <person name="Banfield J.F."/>
        </authorList>
    </citation>
    <scope>NUCLEOTIDE SEQUENCE [LARGE SCALE GENOMIC DNA]</scope>
</reference>
<accession>A0A1G1WIZ0</accession>
<keyword evidence="1" id="KW-0812">Transmembrane</keyword>
<evidence type="ECO:0000259" key="2">
    <source>
        <dbReference type="Pfam" id="PF14343"/>
    </source>
</evidence>
<evidence type="ECO:0000256" key="1">
    <source>
        <dbReference type="SAM" id="Phobius"/>
    </source>
</evidence>
<dbReference type="InterPro" id="IPR025748">
    <property type="entry name" value="PrcB_C_dom"/>
</dbReference>
<comment type="caution">
    <text evidence="3">The sequence shown here is derived from an EMBL/GenBank/DDBJ whole genome shotgun (WGS) entry which is preliminary data.</text>
</comment>
<dbReference type="Proteomes" id="UP000176645">
    <property type="component" value="Unassembled WGS sequence"/>
</dbReference>
<dbReference type="Pfam" id="PF14343">
    <property type="entry name" value="PrcB_C"/>
    <property type="match status" value="1"/>
</dbReference>
<protein>
    <recommendedName>
        <fullName evidence="2">PrcB C-terminal domain-containing protein</fullName>
    </recommendedName>
</protein>
<organism evidence="3 4">
    <name type="scientific">Candidatus Woykebacteria bacterium RBG_19FT_COMBO_43_10</name>
    <dbReference type="NCBI Taxonomy" id="1802598"/>
    <lineage>
        <taxon>Bacteria</taxon>
        <taxon>Candidatus Woykeibacteriota</taxon>
    </lineage>
</organism>
<dbReference type="EMBL" id="MHCU01000026">
    <property type="protein sequence ID" value="OGY27689.1"/>
    <property type="molecule type" value="Genomic_DNA"/>
</dbReference>
<proteinExistence type="predicted"/>
<name>A0A1G1WIZ0_9BACT</name>
<evidence type="ECO:0000313" key="3">
    <source>
        <dbReference type="EMBL" id="OGY27689.1"/>
    </source>
</evidence>
<feature type="domain" description="PrcB C-terminal" evidence="2">
    <location>
        <begin position="101"/>
        <end position="157"/>
    </location>
</feature>
<sequence length="173" mass="19765">MPNNKNNSKVVVIILLSVIVLLSGVIVFLLLTKPKVIEPTAKTDNSLSFETIDKGFYSDHAEEKKYVITNTEDWSDLWYKVHSPDKYSKIDLPKVDFTKEIVIGVFQGEKNKGGYLIEIKKIVEDKQDLNVYVNEISPHPRAAVTFAFTQPYHIIKLQKTGKKVKFIVNKKVQ</sequence>
<keyword evidence="1" id="KW-1133">Transmembrane helix</keyword>